<evidence type="ECO:0000313" key="2">
    <source>
        <dbReference type="EMBL" id="CAD7087773.1"/>
    </source>
</evidence>
<evidence type="ECO:0000313" key="3">
    <source>
        <dbReference type="Proteomes" id="UP000594454"/>
    </source>
</evidence>
<keyword evidence="3" id="KW-1185">Reference proteome</keyword>
<organism evidence="2 3">
    <name type="scientific">Hermetia illucens</name>
    <name type="common">Black soldier fly</name>
    <dbReference type="NCBI Taxonomy" id="343691"/>
    <lineage>
        <taxon>Eukaryota</taxon>
        <taxon>Metazoa</taxon>
        <taxon>Ecdysozoa</taxon>
        <taxon>Arthropoda</taxon>
        <taxon>Hexapoda</taxon>
        <taxon>Insecta</taxon>
        <taxon>Pterygota</taxon>
        <taxon>Neoptera</taxon>
        <taxon>Endopterygota</taxon>
        <taxon>Diptera</taxon>
        <taxon>Brachycera</taxon>
        <taxon>Stratiomyomorpha</taxon>
        <taxon>Stratiomyidae</taxon>
        <taxon>Hermetiinae</taxon>
        <taxon>Hermetia</taxon>
    </lineage>
</organism>
<reference evidence="2 3" key="1">
    <citation type="submission" date="2020-11" db="EMBL/GenBank/DDBJ databases">
        <authorList>
            <person name="Wallbank WR R."/>
            <person name="Pardo Diaz C."/>
            <person name="Kozak K."/>
            <person name="Martin S."/>
            <person name="Jiggins C."/>
            <person name="Moest M."/>
            <person name="Warren A I."/>
            <person name="Generalovic N T."/>
            <person name="Byers J.R.P. K."/>
            <person name="Montejo-Kovacevich G."/>
            <person name="Yen C E."/>
        </authorList>
    </citation>
    <scope>NUCLEOTIDE SEQUENCE [LARGE SCALE GENOMIC DNA]</scope>
</reference>
<gene>
    <name evidence="2" type="ORF">HERILL_LOCUS10455</name>
</gene>
<protein>
    <submittedName>
        <fullName evidence="2">Uncharacterized protein</fullName>
    </submittedName>
</protein>
<feature type="region of interest" description="Disordered" evidence="1">
    <location>
        <begin position="50"/>
        <end position="70"/>
    </location>
</feature>
<proteinExistence type="predicted"/>
<evidence type="ECO:0000256" key="1">
    <source>
        <dbReference type="SAM" id="MobiDB-lite"/>
    </source>
</evidence>
<sequence length="120" mass="13324">MERMSNVKKMSEVAKGNILVLRAESLSVQEILARIDYSKSAVATFSKNLAETESTERKVGSRAHRKTPASEDRLLKKISLRDRFKMAEDVRRHFVGLGGASASTRTAKAPTGWDMCTPAR</sequence>
<dbReference type="AlphaFoldDB" id="A0A7R8YVX0"/>
<name>A0A7R8YVX0_HERIL</name>
<accession>A0A7R8YVX0</accession>
<dbReference type="Proteomes" id="UP000594454">
    <property type="component" value="Chromosome 4"/>
</dbReference>
<dbReference type="InParanoid" id="A0A7R8YVX0"/>
<dbReference type="EMBL" id="LR899012">
    <property type="protein sequence ID" value="CAD7087773.1"/>
    <property type="molecule type" value="Genomic_DNA"/>
</dbReference>